<name>A0A1Y4L9C6_9FIRM</name>
<comment type="caution">
    <text evidence="8">The sequence shown here is derived from an EMBL/GenBank/DDBJ whole genome shotgun (WGS) entry which is preliminary data.</text>
</comment>
<dbReference type="PROSITE" id="PS00092">
    <property type="entry name" value="N6_MTASE"/>
    <property type="match status" value="1"/>
</dbReference>
<evidence type="ECO:0000256" key="3">
    <source>
        <dbReference type="ARBA" id="ARBA00022691"/>
    </source>
</evidence>
<dbReference type="Proteomes" id="UP000195897">
    <property type="component" value="Unassembled WGS sequence"/>
</dbReference>
<feature type="binding site" evidence="5">
    <location>
        <position position="199"/>
    </location>
    <ligand>
        <name>S-adenosyl-L-methionine</name>
        <dbReference type="ChEBI" id="CHEBI:59789"/>
    </ligand>
</feature>
<dbReference type="EMBL" id="NFKK01000023">
    <property type="protein sequence ID" value="OUP51391.1"/>
    <property type="molecule type" value="Genomic_DNA"/>
</dbReference>
<dbReference type="GO" id="GO:0032259">
    <property type="term" value="P:methylation"/>
    <property type="evidence" value="ECO:0007669"/>
    <property type="project" value="UniProtKB-KW"/>
</dbReference>
<organism evidence="8 9">
    <name type="scientific">Butyricicoccus pullicaecorum</name>
    <dbReference type="NCBI Taxonomy" id="501571"/>
    <lineage>
        <taxon>Bacteria</taxon>
        <taxon>Bacillati</taxon>
        <taxon>Bacillota</taxon>
        <taxon>Clostridia</taxon>
        <taxon>Eubacteriales</taxon>
        <taxon>Butyricicoccaceae</taxon>
        <taxon>Butyricicoccus</taxon>
    </lineage>
</organism>
<evidence type="ECO:0000313" key="9">
    <source>
        <dbReference type="Proteomes" id="UP000195897"/>
    </source>
</evidence>
<proteinExistence type="inferred from homology"/>
<evidence type="ECO:0000256" key="1">
    <source>
        <dbReference type="ARBA" id="ARBA00022603"/>
    </source>
</evidence>
<comment type="caution">
    <text evidence="5">Lacks conserved residue(s) required for the propagation of feature annotation.</text>
</comment>
<dbReference type="InterPro" id="IPR029063">
    <property type="entry name" value="SAM-dependent_MTases_sf"/>
</dbReference>
<comment type="function">
    <text evidence="5">Methylates the class 1 translation termination release factors RF1/PrfA and RF2/PrfB on the glutamine residue of the universally conserved GGQ motif.</text>
</comment>
<dbReference type="NCBIfam" id="TIGR00536">
    <property type="entry name" value="hemK_fam"/>
    <property type="match status" value="1"/>
</dbReference>
<dbReference type="PANTHER" id="PTHR18895:SF74">
    <property type="entry name" value="MTRF1L RELEASE FACTOR GLUTAMINE METHYLTRANSFERASE"/>
    <property type="match status" value="1"/>
</dbReference>
<feature type="domain" description="Methyltransferase small" evidence="6">
    <location>
        <begin position="112"/>
        <end position="206"/>
    </location>
</feature>
<evidence type="ECO:0000313" key="8">
    <source>
        <dbReference type="EMBL" id="OUP51391.1"/>
    </source>
</evidence>
<dbReference type="EC" id="2.1.1.297" evidence="5"/>
<dbReference type="InterPro" id="IPR004556">
    <property type="entry name" value="HemK-like"/>
</dbReference>
<dbReference type="CDD" id="cd02440">
    <property type="entry name" value="AdoMet_MTases"/>
    <property type="match status" value="1"/>
</dbReference>
<protein>
    <recommendedName>
        <fullName evidence="5">Release factor glutamine methyltransferase</fullName>
        <shortName evidence="5">RF MTase</shortName>
        <ecNumber evidence="5">2.1.1.297</ecNumber>
    </recommendedName>
    <alternativeName>
        <fullName evidence="5">N5-glutamine methyltransferase PrmC</fullName>
    </alternativeName>
    <alternativeName>
        <fullName evidence="5">Protein-(glutamine-N5) MTase PrmC</fullName>
    </alternativeName>
    <alternativeName>
        <fullName evidence="5">Protein-glutamine N-methyltransferase PrmC</fullName>
    </alternativeName>
</protein>
<evidence type="ECO:0000259" key="7">
    <source>
        <dbReference type="Pfam" id="PF17827"/>
    </source>
</evidence>
<comment type="catalytic activity">
    <reaction evidence="4 5">
        <text>L-glutaminyl-[peptide chain release factor] + S-adenosyl-L-methionine = N(5)-methyl-L-glutaminyl-[peptide chain release factor] + S-adenosyl-L-homocysteine + H(+)</text>
        <dbReference type="Rhea" id="RHEA:42896"/>
        <dbReference type="Rhea" id="RHEA-COMP:10271"/>
        <dbReference type="Rhea" id="RHEA-COMP:10272"/>
        <dbReference type="ChEBI" id="CHEBI:15378"/>
        <dbReference type="ChEBI" id="CHEBI:30011"/>
        <dbReference type="ChEBI" id="CHEBI:57856"/>
        <dbReference type="ChEBI" id="CHEBI:59789"/>
        <dbReference type="ChEBI" id="CHEBI:61891"/>
        <dbReference type="EC" id="2.1.1.297"/>
    </reaction>
</comment>
<dbReference type="Gene3D" id="1.10.8.10">
    <property type="entry name" value="DNA helicase RuvA subunit, C-terminal domain"/>
    <property type="match status" value="1"/>
</dbReference>
<feature type="binding site" evidence="5">
    <location>
        <position position="152"/>
    </location>
    <ligand>
        <name>S-adenosyl-L-methionine</name>
        <dbReference type="ChEBI" id="CHEBI:59789"/>
    </ligand>
</feature>
<dbReference type="Gene3D" id="3.40.50.150">
    <property type="entry name" value="Vaccinia Virus protein VP39"/>
    <property type="match status" value="1"/>
</dbReference>
<dbReference type="InterPro" id="IPR007848">
    <property type="entry name" value="Small_mtfrase_dom"/>
</dbReference>
<keyword evidence="1 5" id="KW-0489">Methyltransferase</keyword>
<evidence type="ECO:0000256" key="2">
    <source>
        <dbReference type="ARBA" id="ARBA00022679"/>
    </source>
</evidence>
<dbReference type="InterPro" id="IPR002052">
    <property type="entry name" value="DNA_methylase_N6_adenine_CS"/>
</dbReference>
<dbReference type="InterPro" id="IPR040758">
    <property type="entry name" value="PrmC_N"/>
</dbReference>
<keyword evidence="2 5" id="KW-0808">Transferase</keyword>
<dbReference type="Pfam" id="PF17827">
    <property type="entry name" value="PrmC_N"/>
    <property type="match status" value="1"/>
</dbReference>
<dbReference type="HAMAP" id="MF_02126">
    <property type="entry name" value="RF_methyltr_PrmC"/>
    <property type="match status" value="1"/>
</dbReference>
<gene>
    <name evidence="5" type="primary">prmC</name>
    <name evidence="8" type="ORF">B5F17_13225</name>
</gene>
<feature type="binding site" evidence="5">
    <location>
        <begin position="199"/>
        <end position="202"/>
    </location>
    <ligand>
        <name>substrate</name>
    </ligand>
</feature>
<evidence type="ECO:0000256" key="4">
    <source>
        <dbReference type="ARBA" id="ARBA00048391"/>
    </source>
</evidence>
<feature type="domain" description="Release factor glutamine methyltransferase N-terminal" evidence="7">
    <location>
        <begin position="12"/>
        <end position="84"/>
    </location>
</feature>
<dbReference type="SUPFAM" id="SSF53335">
    <property type="entry name" value="S-adenosyl-L-methionine-dependent methyltransferases"/>
    <property type="match status" value="1"/>
</dbReference>
<comment type="similarity">
    <text evidence="5">Belongs to the protein N5-glutamine methyltransferase family. PrmC subfamily.</text>
</comment>
<sequence length="295" mass="32401">MEVREMEDIKTLLAHVRHQLDEVGAEQIPMPDLEARELTACALGIDRRLLPALGARPVTASECEKTEALVARRLSGEPLAYVLGEWDFYGITLRVTPDVLIPRSDTERLCELAIERVQTMQSPRVLDLCSGSGCIALALLHEVPAAQAVAVDVSPAAVDVANGNAERLGLSDRYRCVIGSALEPIADADRDAFDLMVCNPPYITADEMRELDRDVAEFEPHLALYGGEDGLDFYRTVMKTWRYAVKPGGYLLFECGWKQGQAVAEICREAGLSEVQVETDYAGVPRIVCARVPLS</sequence>
<keyword evidence="3 5" id="KW-0949">S-adenosyl-L-methionine</keyword>
<reference evidence="9" key="1">
    <citation type="submission" date="2017-04" db="EMBL/GenBank/DDBJ databases">
        <title>Function of individual gut microbiota members based on whole genome sequencing of pure cultures obtained from chicken caecum.</title>
        <authorList>
            <person name="Medvecky M."/>
            <person name="Cejkova D."/>
            <person name="Polansky O."/>
            <person name="Karasova D."/>
            <person name="Kubasova T."/>
            <person name="Cizek A."/>
            <person name="Rychlik I."/>
        </authorList>
    </citation>
    <scope>NUCLEOTIDE SEQUENCE [LARGE SCALE GENOMIC DNA]</scope>
    <source>
        <strain evidence="9">An180</strain>
    </source>
</reference>
<dbReference type="GO" id="GO:0102559">
    <property type="term" value="F:peptide chain release factor N(5)-glutamine methyltransferase activity"/>
    <property type="evidence" value="ECO:0007669"/>
    <property type="project" value="UniProtKB-EC"/>
</dbReference>
<dbReference type="PANTHER" id="PTHR18895">
    <property type="entry name" value="HEMK METHYLTRANSFERASE"/>
    <property type="match status" value="1"/>
</dbReference>
<dbReference type="Pfam" id="PF05175">
    <property type="entry name" value="MTS"/>
    <property type="match status" value="1"/>
</dbReference>
<dbReference type="InterPro" id="IPR019874">
    <property type="entry name" value="RF_methyltr_PrmC"/>
</dbReference>
<dbReference type="AlphaFoldDB" id="A0A1Y4L9C6"/>
<evidence type="ECO:0000259" key="6">
    <source>
        <dbReference type="Pfam" id="PF05175"/>
    </source>
</evidence>
<accession>A0A1Y4L9C6</accession>
<dbReference type="InterPro" id="IPR050320">
    <property type="entry name" value="N5-glutamine_MTase"/>
</dbReference>
<evidence type="ECO:0000256" key="5">
    <source>
        <dbReference type="HAMAP-Rule" id="MF_02126"/>
    </source>
</evidence>
<dbReference type="GO" id="GO:0003676">
    <property type="term" value="F:nucleic acid binding"/>
    <property type="evidence" value="ECO:0007669"/>
    <property type="project" value="InterPro"/>
</dbReference>
<dbReference type="NCBIfam" id="TIGR03534">
    <property type="entry name" value="RF_mod_PrmC"/>
    <property type="match status" value="1"/>
</dbReference>